<name>A0A1M6XAX0_9FLAO</name>
<keyword evidence="5" id="KW-1185">Reference proteome</keyword>
<dbReference type="Gene3D" id="2.60.40.3620">
    <property type="match status" value="2"/>
</dbReference>
<dbReference type="InterPro" id="IPR032187">
    <property type="entry name" value="SusF/SusE-like_C"/>
</dbReference>
<dbReference type="GO" id="GO:2001070">
    <property type="term" value="F:starch binding"/>
    <property type="evidence" value="ECO:0007669"/>
    <property type="project" value="InterPro"/>
</dbReference>
<dbReference type="OrthoDB" id="975117at2"/>
<dbReference type="Pfam" id="PF16411">
    <property type="entry name" value="SusF_SusE"/>
    <property type="match status" value="1"/>
</dbReference>
<feature type="domain" description="Outer membrane protein SusF/SusE-like C-terminal" evidence="2">
    <location>
        <begin position="157"/>
        <end position="250"/>
    </location>
</feature>
<evidence type="ECO:0000313" key="4">
    <source>
        <dbReference type="EMBL" id="SHL03111.1"/>
    </source>
</evidence>
<evidence type="ECO:0000313" key="5">
    <source>
        <dbReference type="Proteomes" id="UP000093508"/>
    </source>
</evidence>
<feature type="domain" description="SusE outer membrane protein" evidence="1">
    <location>
        <begin position="22"/>
        <end position="125"/>
    </location>
</feature>
<evidence type="ECO:0000313" key="6">
    <source>
        <dbReference type="Proteomes" id="UP000184069"/>
    </source>
</evidence>
<organism evidence="4 6">
    <name type="scientific">Chryseobacterium contaminans</name>
    <dbReference type="NCBI Taxonomy" id="1423959"/>
    <lineage>
        <taxon>Bacteria</taxon>
        <taxon>Pseudomonadati</taxon>
        <taxon>Bacteroidota</taxon>
        <taxon>Flavobacteriia</taxon>
        <taxon>Flavobacteriales</taxon>
        <taxon>Weeksellaceae</taxon>
        <taxon>Chryseobacterium group</taxon>
        <taxon>Chryseobacterium</taxon>
    </lineage>
</organism>
<dbReference type="Pfam" id="PF14292">
    <property type="entry name" value="SusE"/>
    <property type="match status" value="1"/>
</dbReference>
<sequence>MKNIFKILAIAFIGMALVSCEKDEDQAILNETSQSSISADKTTIILDKSNVDATAVNFKWAKSAFSISVVSTQQIEFGMKGKGFKDSKLIDVVSSPFSMTNKQLNTLILSMEGTANVVNEIEVRFKTAVGGANFYSNVITLQVTPYILGPVYNYTDLFLIGDATAGAWDNSVTNTKLYPLQKTTTAGKYSYTGYFAKGGFKFIKTPGSWDNQYGMGGAEGTLSASGSSGNIPVETAGYYKLTVDTNSLSYTLISIPAPTTTYTTISMIGSASGDWSTDVDMEKSTFDPHIWVKKKVNLSSGEFKFRANHDWGTNWGVAKEFFGVADLGGGNIPVSEAFKYDVYFNDITGEFSVIPVF</sequence>
<dbReference type="AlphaFoldDB" id="A0A1M6XAX0"/>
<evidence type="ECO:0000259" key="2">
    <source>
        <dbReference type="Pfam" id="PF16411"/>
    </source>
</evidence>
<reference evidence="4 6" key="2">
    <citation type="submission" date="2016-11" db="EMBL/GenBank/DDBJ databases">
        <authorList>
            <person name="Jaros S."/>
            <person name="Januszkiewicz K."/>
            <person name="Wedrychowicz H."/>
        </authorList>
    </citation>
    <scope>NUCLEOTIDE SEQUENCE [LARGE SCALE GENOMIC DNA]</scope>
    <source>
        <strain evidence="4 6">DSM 27621</strain>
    </source>
</reference>
<evidence type="ECO:0000259" key="1">
    <source>
        <dbReference type="Pfam" id="PF14292"/>
    </source>
</evidence>
<evidence type="ECO:0000313" key="3">
    <source>
        <dbReference type="EMBL" id="OCA76571.1"/>
    </source>
</evidence>
<dbReference type="RefSeq" id="WP_066698771.1">
    <property type="nucleotide sequence ID" value="NZ_FRBM01000002.1"/>
</dbReference>
<protein>
    <submittedName>
        <fullName evidence="4">Uncharacterized protein</fullName>
    </submittedName>
</protein>
<dbReference type="EMBL" id="MAYF01000324">
    <property type="protein sequence ID" value="OCA76571.1"/>
    <property type="molecule type" value="Genomic_DNA"/>
</dbReference>
<dbReference type="PROSITE" id="PS51257">
    <property type="entry name" value="PROKAR_LIPOPROTEIN"/>
    <property type="match status" value="1"/>
</dbReference>
<accession>A0A1M6XAX0</accession>
<gene>
    <name evidence="3" type="ORF">BBH99_12200</name>
    <name evidence="4" type="ORF">SAMN05444407_1024</name>
</gene>
<proteinExistence type="predicted"/>
<dbReference type="GO" id="GO:0019867">
    <property type="term" value="C:outer membrane"/>
    <property type="evidence" value="ECO:0007669"/>
    <property type="project" value="InterPro"/>
</dbReference>
<dbReference type="InterPro" id="IPR025970">
    <property type="entry name" value="SusE"/>
</dbReference>
<dbReference type="Proteomes" id="UP000093508">
    <property type="component" value="Unassembled WGS sequence"/>
</dbReference>
<dbReference type="Proteomes" id="UP000184069">
    <property type="component" value="Unassembled WGS sequence"/>
</dbReference>
<reference evidence="3 5" key="1">
    <citation type="submission" date="2016-07" db="EMBL/GenBank/DDBJ databases">
        <authorList>
            <person name="Jeong J.-J."/>
            <person name="Kim D.W."/>
            <person name="Sang M.K."/>
            <person name="Choi I.-G."/>
            <person name="Kim K.D."/>
        </authorList>
    </citation>
    <scope>NUCLEOTIDE SEQUENCE [LARGE SCALE GENOMIC DNA]</scope>
    <source>
        <strain evidence="3 5">C-26</strain>
    </source>
</reference>
<dbReference type="EMBL" id="FRBM01000002">
    <property type="protein sequence ID" value="SHL03111.1"/>
    <property type="molecule type" value="Genomic_DNA"/>
</dbReference>
<dbReference type="STRING" id="1423959.SAMN05444407_1024"/>